<protein>
    <recommendedName>
        <fullName evidence="9">Purine nucleoside phosphorylase</fullName>
    </recommendedName>
</protein>
<sequence>MSFVVAPELEKIRHPSESSMLLLRSSLLNQVEGIEHGFTTRHGGISEAPRDSLNLGRKLGDSASIIRENRNRVLNALGVPNHTWVSITQVHGNEVVEVTPNANKAIEADGLWTRSPEAALAVTVADCVPLLFAHQSGQAVAAVHAGWRGTVANIAAEMVTRFKKAGFASEELVVALGPGIGPCCFEIGAEVIEAIEVAFPSLRSLVKTDGGKGRANLWDMNRIALEKAGILSSQIDVIDKCTSCTPDLFSYRRDQGSTGRQAGVIARF</sequence>
<keyword evidence="3" id="KW-0808">Transferase</keyword>
<dbReference type="SUPFAM" id="SSF64438">
    <property type="entry name" value="CNF1/YfiH-like putative cysteine hydrolases"/>
    <property type="match status" value="1"/>
</dbReference>
<comment type="catalytic activity">
    <reaction evidence="1">
        <text>inosine + phosphate = alpha-D-ribose 1-phosphate + hypoxanthine</text>
        <dbReference type="Rhea" id="RHEA:27646"/>
        <dbReference type="ChEBI" id="CHEBI:17368"/>
        <dbReference type="ChEBI" id="CHEBI:17596"/>
        <dbReference type="ChEBI" id="CHEBI:43474"/>
        <dbReference type="ChEBI" id="CHEBI:57720"/>
        <dbReference type="EC" id="2.4.2.1"/>
    </reaction>
    <physiologicalReaction direction="left-to-right" evidence="1">
        <dbReference type="Rhea" id="RHEA:27647"/>
    </physiologicalReaction>
</comment>
<comment type="catalytic activity">
    <reaction evidence="6">
        <text>adenosine + H2O + H(+) = inosine + NH4(+)</text>
        <dbReference type="Rhea" id="RHEA:24408"/>
        <dbReference type="ChEBI" id="CHEBI:15377"/>
        <dbReference type="ChEBI" id="CHEBI:15378"/>
        <dbReference type="ChEBI" id="CHEBI:16335"/>
        <dbReference type="ChEBI" id="CHEBI:17596"/>
        <dbReference type="ChEBI" id="CHEBI:28938"/>
        <dbReference type="EC" id="3.5.4.4"/>
    </reaction>
    <physiologicalReaction direction="left-to-right" evidence="6">
        <dbReference type="Rhea" id="RHEA:24409"/>
    </physiologicalReaction>
</comment>
<organism evidence="10">
    <name type="scientific">uncultured myxobacterium HF0200_19H16</name>
    <dbReference type="NCBI Taxonomy" id="723559"/>
    <lineage>
        <taxon>Bacteria</taxon>
        <taxon>Pseudomonadati</taxon>
        <taxon>Myxococcota</taxon>
        <taxon>Myxococcia</taxon>
        <taxon>Myxococcales</taxon>
        <taxon>environmental samples</taxon>
    </lineage>
</organism>
<dbReference type="InterPro" id="IPR038371">
    <property type="entry name" value="Cu_polyphenol_OxRdtase_sf"/>
</dbReference>
<evidence type="ECO:0000256" key="2">
    <source>
        <dbReference type="ARBA" id="ARBA00007353"/>
    </source>
</evidence>
<dbReference type="Gene3D" id="3.60.140.10">
    <property type="entry name" value="CNF1/YfiH-like putative cysteine hydrolases"/>
    <property type="match status" value="1"/>
</dbReference>
<evidence type="ECO:0000256" key="1">
    <source>
        <dbReference type="ARBA" id="ARBA00000553"/>
    </source>
</evidence>
<keyword evidence="5" id="KW-0862">Zinc</keyword>
<dbReference type="Pfam" id="PF02578">
    <property type="entry name" value="Cu-oxidase_4"/>
    <property type="match status" value="1"/>
</dbReference>
<dbReference type="PANTHER" id="PTHR30616">
    <property type="entry name" value="UNCHARACTERIZED PROTEIN YFIH"/>
    <property type="match status" value="1"/>
</dbReference>
<dbReference type="EMBL" id="GU567976">
    <property type="protein sequence ID" value="ADI22149.1"/>
    <property type="molecule type" value="Genomic_DNA"/>
</dbReference>
<reference evidence="10" key="1">
    <citation type="submission" date="2010-01" db="EMBL/GenBank/DDBJ databases">
        <title>Genome fragments of uncultured bacteria from the North Pacific subtropical Gyre.</title>
        <authorList>
            <person name="Pham V.D."/>
            <person name="Delong E.F."/>
        </authorList>
    </citation>
    <scope>NUCLEOTIDE SEQUENCE</scope>
</reference>
<evidence type="ECO:0000313" key="10">
    <source>
        <dbReference type="EMBL" id="ADI22149.1"/>
    </source>
</evidence>
<dbReference type="GO" id="GO:0005507">
    <property type="term" value="F:copper ion binding"/>
    <property type="evidence" value="ECO:0007669"/>
    <property type="project" value="TreeGrafter"/>
</dbReference>
<evidence type="ECO:0000256" key="9">
    <source>
        <dbReference type="RuleBase" id="RU361274"/>
    </source>
</evidence>
<comment type="catalytic activity">
    <reaction evidence="7">
        <text>adenosine + phosphate = alpha-D-ribose 1-phosphate + adenine</text>
        <dbReference type="Rhea" id="RHEA:27642"/>
        <dbReference type="ChEBI" id="CHEBI:16335"/>
        <dbReference type="ChEBI" id="CHEBI:16708"/>
        <dbReference type="ChEBI" id="CHEBI:43474"/>
        <dbReference type="ChEBI" id="CHEBI:57720"/>
        <dbReference type="EC" id="2.4.2.1"/>
    </reaction>
    <physiologicalReaction direction="left-to-right" evidence="7">
        <dbReference type="Rhea" id="RHEA:27643"/>
    </physiologicalReaction>
</comment>
<proteinExistence type="inferred from homology"/>
<evidence type="ECO:0000256" key="4">
    <source>
        <dbReference type="ARBA" id="ARBA00022723"/>
    </source>
</evidence>
<dbReference type="NCBIfam" id="TIGR00726">
    <property type="entry name" value="peptidoglycan editing factor PgeF"/>
    <property type="match status" value="1"/>
</dbReference>
<dbReference type="InterPro" id="IPR011324">
    <property type="entry name" value="Cytotoxic_necrot_fac-like_cat"/>
</dbReference>
<evidence type="ECO:0000256" key="3">
    <source>
        <dbReference type="ARBA" id="ARBA00022679"/>
    </source>
</evidence>
<dbReference type="CDD" id="cd16833">
    <property type="entry name" value="YfiH"/>
    <property type="match status" value="1"/>
</dbReference>
<keyword evidence="4" id="KW-0479">Metal-binding</keyword>
<name>E7C3X5_9BACT</name>
<dbReference type="AlphaFoldDB" id="E7C3X5"/>
<dbReference type="InterPro" id="IPR003730">
    <property type="entry name" value="Cu_polyphenol_OxRdtase"/>
</dbReference>
<accession>E7C3X5</accession>
<comment type="catalytic activity">
    <reaction evidence="8">
        <text>S-methyl-5'-thioadenosine + phosphate = 5-(methylsulfanyl)-alpha-D-ribose 1-phosphate + adenine</text>
        <dbReference type="Rhea" id="RHEA:11852"/>
        <dbReference type="ChEBI" id="CHEBI:16708"/>
        <dbReference type="ChEBI" id="CHEBI:17509"/>
        <dbReference type="ChEBI" id="CHEBI:43474"/>
        <dbReference type="ChEBI" id="CHEBI:58533"/>
        <dbReference type="EC" id="2.4.2.28"/>
    </reaction>
    <physiologicalReaction direction="left-to-right" evidence="8">
        <dbReference type="Rhea" id="RHEA:11853"/>
    </physiologicalReaction>
</comment>
<comment type="similarity">
    <text evidence="2 9">Belongs to the purine nucleoside phosphorylase YfiH/LACC1 family.</text>
</comment>
<evidence type="ECO:0000256" key="7">
    <source>
        <dbReference type="ARBA" id="ARBA00048968"/>
    </source>
</evidence>
<evidence type="ECO:0000256" key="6">
    <source>
        <dbReference type="ARBA" id="ARBA00047989"/>
    </source>
</evidence>
<dbReference type="GO" id="GO:0017061">
    <property type="term" value="F:S-methyl-5-thioadenosine phosphorylase activity"/>
    <property type="evidence" value="ECO:0007669"/>
    <property type="project" value="UniProtKB-EC"/>
</dbReference>
<evidence type="ECO:0000256" key="5">
    <source>
        <dbReference type="ARBA" id="ARBA00022833"/>
    </source>
</evidence>
<dbReference type="PANTHER" id="PTHR30616:SF3">
    <property type="entry name" value="PURINE NUCLEOSIDE PHOSPHORYLASE"/>
    <property type="match status" value="1"/>
</dbReference>
<evidence type="ECO:0000256" key="8">
    <source>
        <dbReference type="ARBA" id="ARBA00049893"/>
    </source>
</evidence>